<gene>
    <name evidence="1" type="ORF">C7957_1535</name>
</gene>
<protein>
    <submittedName>
        <fullName evidence="1">Uncharacterized protein</fullName>
    </submittedName>
</protein>
<dbReference type="AlphaFoldDB" id="A0A4V3CV49"/>
<proteinExistence type="predicted"/>
<accession>A0A4V3CV49</accession>
<name>A0A4V3CV49_9FIRM</name>
<evidence type="ECO:0000313" key="2">
    <source>
        <dbReference type="Proteomes" id="UP000295176"/>
    </source>
</evidence>
<dbReference type="Proteomes" id="UP000295176">
    <property type="component" value="Unassembled WGS sequence"/>
</dbReference>
<dbReference type="RefSeq" id="WP_133531359.1">
    <property type="nucleotide sequence ID" value="NZ_SNXX01000053.1"/>
</dbReference>
<organism evidence="1 2">
    <name type="scientific">Halanaerobium saccharolyticum</name>
    <dbReference type="NCBI Taxonomy" id="43595"/>
    <lineage>
        <taxon>Bacteria</taxon>
        <taxon>Bacillati</taxon>
        <taxon>Bacillota</taxon>
        <taxon>Clostridia</taxon>
        <taxon>Halanaerobiales</taxon>
        <taxon>Halanaerobiaceae</taxon>
        <taxon>Halanaerobium</taxon>
    </lineage>
</organism>
<dbReference type="EMBL" id="SNXX01000053">
    <property type="protein sequence ID" value="TDP81098.1"/>
    <property type="molecule type" value="Genomic_DNA"/>
</dbReference>
<reference evidence="1 2" key="1">
    <citation type="submission" date="2019-03" db="EMBL/GenBank/DDBJ databases">
        <title>Subsurface microbial communities from deep shales in Ohio and West Virginia, USA.</title>
        <authorList>
            <person name="Wrighton K."/>
        </authorList>
    </citation>
    <scope>NUCLEOTIDE SEQUENCE [LARGE SCALE GENOMIC DNA]</scope>
    <source>
        <strain evidence="1 2">MSL 7</strain>
    </source>
</reference>
<evidence type="ECO:0000313" key="1">
    <source>
        <dbReference type="EMBL" id="TDP81098.1"/>
    </source>
</evidence>
<sequence length="100" mass="11867">MSLNYRVGNYYKAKNYLVSGFNFPEGKYKLKIIREGFPEDLVNDEDELIIAEEQWLEGLEGSDQYKTDLEGNWYYFEFPINDEGIEYMWVPESVVVEVFV</sequence>
<comment type="caution">
    <text evidence="1">The sequence shown here is derived from an EMBL/GenBank/DDBJ whole genome shotgun (WGS) entry which is preliminary data.</text>
</comment>